<organism evidence="1 2">
    <name type="scientific">Catharanthus roseus</name>
    <name type="common">Madagascar periwinkle</name>
    <name type="synonym">Vinca rosea</name>
    <dbReference type="NCBI Taxonomy" id="4058"/>
    <lineage>
        <taxon>Eukaryota</taxon>
        <taxon>Viridiplantae</taxon>
        <taxon>Streptophyta</taxon>
        <taxon>Embryophyta</taxon>
        <taxon>Tracheophyta</taxon>
        <taxon>Spermatophyta</taxon>
        <taxon>Magnoliopsida</taxon>
        <taxon>eudicotyledons</taxon>
        <taxon>Gunneridae</taxon>
        <taxon>Pentapetalae</taxon>
        <taxon>asterids</taxon>
        <taxon>lamiids</taxon>
        <taxon>Gentianales</taxon>
        <taxon>Apocynaceae</taxon>
        <taxon>Rauvolfioideae</taxon>
        <taxon>Vinceae</taxon>
        <taxon>Catharanthinae</taxon>
        <taxon>Catharanthus</taxon>
    </lineage>
</organism>
<dbReference type="EMBL" id="CM044708">
    <property type="protein sequence ID" value="KAI5647857.1"/>
    <property type="molecule type" value="Genomic_DNA"/>
</dbReference>
<dbReference type="Proteomes" id="UP001060085">
    <property type="component" value="Linkage Group LG08"/>
</dbReference>
<evidence type="ECO:0000313" key="2">
    <source>
        <dbReference type="Proteomes" id="UP001060085"/>
    </source>
</evidence>
<comment type="caution">
    <text evidence="1">The sequence shown here is derived from an EMBL/GenBank/DDBJ whole genome shotgun (WGS) entry which is preliminary data.</text>
</comment>
<accession>A0ACB9ZJL6</accession>
<proteinExistence type="predicted"/>
<reference evidence="2" key="1">
    <citation type="journal article" date="2023" name="Nat. Plants">
        <title>Single-cell RNA sequencing provides a high-resolution roadmap for understanding the multicellular compartmentation of specialized metabolism.</title>
        <authorList>
            <person name="Sun S."/>
            <person name="Shen X."/>
            <person name="Li Y."/>
            <person name="Li Y."/>
            <person name="Wang S."/>
            <person name="Li R."/>
            <person name="Zhang H."/>
            <person name="Shen G."/>
            <person name="Guo B."/>
            <person name="Wei J."/>
            <person name="Xu J."/>
            <person name="St-Pierre B."/>
            <person name="Chen S."/>
            <person name="Sun C."/>
        </authorList>
    </citation>
    <scope>NUCLEOTIDE SEQUENCE [LARGE SCALE GENOMIC DNA]</scope>
</reference>
<protein>
    <submittedName>
        <fullName evidence="1">Uncharacterized protein</fullName>
    </submittedName>
</protein>
<sequence>MEWIEVMLWLNGVEDLKGFKIEQLVPRESLKELKGFNCTYLGHHDNQGRQIYYQNFPARRHKLSLLEDGIALKDEHNSSNATSYSEEEVMMLTQDFGNFLRRIGKISKPQGGLRMKIEIEKALIKLSLKKAQ</sequence>
<name>A0ACB9ZJL6_CATRO</name>
<keyword evidence="2" id="KW-1185">Reference proteome</keyword>
<gene>
    <name evidence="1" type="ORF">M9H77_33862</name>
</gene>
<evidence type="ECO:0000313" key="1">
    <source>
        <dbReference type="EMBL" id="KAI5647857.1"/>
    </source>
</evidence>